<dbReference type="NCBIfam" id="TIGR01182">
    <property type="entry name" value="eda"/>
    <property type="match status" value="1"/>
</dbReference>
<reference evidence="9" key="2">
    <citation type="submission" date="2020-09" db="EMBL/GenBank/DDBJ databases">
        <authorList>
            <person name="Sun Q."/>
            <person name="Kim S."/>
        </authorList>
    </citation>
    <scope>NUCLEOTIDE SEQUENCE</scope>
    <source>
        <strain evidence="9">KCTC 32020</strain>
    </source>
</reference>
<evidence type="ECO:0000256" key="6">
    <source>
        <dbReference type="ARBA" id="ARBA00023239"/>
    </source>
</evidence>
<comment type="pathway">
    <text evidence="2">Carbohydrate acid metabolism; 2-dehydro-3-deoxy-D-gluconate degradation; D-glyceraldehyde 3-phosphate and pyruvate from 2-dehydro-3-deoxy-D-gluconate: step 2/2.</text>
</comment>
<evidence type="ECO:0000256" key="4">
    <source>
        <dbReference type="ARBA" id="ARBA00011233"/>
    </source>
</evidence>
<evidence type="ECO:0000256" key="1">
    <source>
        <dbReference type="ARBA" id="ARBA00000654"/>
    </source>
</evidence>
<evidence type="ECO:0000256" key="3">
    <source>
        <dbReference type="ARBA" id="ARBA00006906"/>
    </source>
</evidence>
<dbReference type="NCBIfam" id="NF004325">
    <property type="entry name" value="PRK05718.1"/>
    <property type="match status" value="1"/>
</dbReference>
<dbReference type="PANTHER" id="PTHR30246">
    <property type="entry name" value="2-KETO-3-DEOXY-6-PHOSPHOGLUCONATE ALDOLASE"/>
    <property type="match status" value="1"/>
</dbReference>
<dbReference type="Proteomes" id="UP000636453">
    <property type="component" value="Unassembled WGS sequence"/>
</dbReference>
<dbReference type="InterPro" id="IPR031338">
    <property type="entry name" value="KDPG/KHG_AS_2"/>
</dbReference>
<evidence type="ECO:0000256" key="2">
    <source>
        <dbReference type="ARBA" id="ARBA00004736"/>
    </source>
</evidence>
<gene>
    <name evidence="9" type="ORF">GCM10007167_27600</name>
</gene>
<dbReference type="InterPro" id="IPR000887">
    <property type="entry name" value="Aldlse_KDPG_KHG"/>
</dbReference>
<dbReference type="InterPro" id="IPR031337">
    <property type="entry name" value="KDPG/KHG_AS_1"/>
</dbReference>
<keyword evidence="6" id="KW-0456">Lyase</keyword>
<protein>
    <recommendedName>
        <fullName evidence="5">2-dehydro-3-deoxy-phosphogluconate aldolase</fullName>
        <ecNumber evidence="5">4.1.2.14</ecNumber>
    </recommendedName>
</protein>
<dbReference type="Pfam" id="PF01081">
    <property type="entry name" value="Aldolase"/>
    <property type="match status" value="1"/>
</dbReference>
<evidence type="ECO:0000256" key="7">
    <source>
        <dbReference type="ARBA" id="ARBA00023270"/>
    </source>
</evidence>
<dbReference type="AlphaFoldDB" id="A0A918ZB81"/>
<sequence>MRSKQQQLADLFALAPVIPVVVIDDAALAVPMARALVAGGLPAIEITLRTPAALEAVRAIAQEVEGAVVGVGSVRTPRDFAEAEAAGARFAVSPGSTPGLIAAAHDTALPWLPGAATASEAMTLAEAGLAHLKFFPAEAIGGAAALKALAGPLPSLRFCATGGIEPGNAPAYLALRNVPCVGSSWCTPADALASRDWAEIERRARVCAALRRE</sequence>
<dbReference type="Gene3D" id="3.20.20.70">
    <property type="entry name" value="Aldolase class I"/>
    <property type="match status" value="1"/>
</dbReference>
<dbReference type="EMBL" id="BNCF01000023">
    <property type="protein sequence ID" value="GHE44355.1"/>
    <property type="molecule type" value="Genomic_DNA"/>
</dbReference>
<evidence type="ECO:0000256" key="5">
    <source>
        <dbReference type="ARBA" id="ARBA00013063"/>
    </source>
</evidence>
<comment type="similarity">
    <text evidence="3">Belongs to the KHG/KDPG aldolase family.</text>
</comment>
<comment type="catalytic activity">
    <reaction evidence="1">
        <text>2-dehydro-3-deoxy-6-phospho-D-gluconate = D-glyceraldehyde 3-phosphate + pyruvate</text>
        <dbReference type="Rhea" id="RHEA:17089"/>
        <dbReference type="ChEBI" id="CHEBI:15361"/>
        <dbReference type="ChEBI" id="CHEBI:57569"/>
        <dbReference type="ChEBI" id="CHEBI:59776"/>
        <dbReference type="EC" id="4.1.2.14"/>
    </reaction>
</comment>
<dbReference type="PROSITE" id="PS00159">
    <property type="entry name" value="ALDOLASE_KDPG_KHG_1"/>
    <property type="match status" value="1"/>
</dbReference>
<dbReference type="GO" id="GO:0008675">
    <property type="term" value="F:2-dehydro-3-deoxy-phosphogluconate aldolase activity"/>
    <property type="evidence" value="ECO:0007669"/>
    <property type="project" value="UniProtKB-EC"/>
</dbReference>
<organism evidence="9 10">
    <name type="scientific">Vulcaniibacterium thermophilum</name>
    <dbReference type="NCBI Taxonomy" id="1169913"/>
    <lineage>
        <taxon>Bacteria</taxon>
        <taxon>Pseudomonadati</taxon>
        <taxon>Pseudomonadota</taxon>
        <taxon>Gammaproteobacteria</taxon>
        <taxon>Lysobacterales</taxon>
        <taxon>Lysobacteraceae</taxon>
        <taxon>Vulcaniibacterium</taxon>
    </lineage>
</organism>
<evidence type="ECO:0000313" key="9">
    <source>
        <dbReference type="EMBL" id="GHE44355.1"/>
    </source>
</evidence>
<dbReference type="PANTHER" id="PTHR30246:SF1">
    <property type="entry name" value="2-DEHYDRO-3-DEOXY-6-PHOSPHOGALACTONATE ALDOLASE-RELATED"/>
    <property type="match status" value="1"/>
</dbReference>
<accession>A0A918ZB81</accession>
<keyword evidence="7" id="KW-0704">Schiff base</keyword>
<keyword evidence="10" id="KW-1185">Reference proteome</keyword>
<dbReference type="EC" id="4.1.2.14" evidence="5"/>
<name>A0A918ZB81_9GAMM</name>
<evidence type="ECO:0000313" key="10">
    <source>
        <dbReference type="Proteomes" id="UP000636453"/>
    </source>
</evidence>
<proteinExistence type="inferred from homology"/>
<keyword evidence="8" id="KW-0119">Carbohydrate metabolism</keyword>
<evidence type="ECO:0000256" key="8">
    <source>
        <dbReference type="ARBA" id="ARBA00023277"/>
    </source>
</evidence>
<dbReference type="OrthoDB" id="9805177at2"/>
<dbReference type="RefSeq" id="WP_146474909.1">
    <property type="nucleotide sequence ID" value="NZ_BNCF01000023.1"/>
</dbReference>
<dbReference type="CDD" id="cd00452">
    <property type="entry name" value="KDPG_aldolase"/>
    <property type="match status" value="1"/>
</dbReference>
<reference evidence="9" key="1">
    <citation type="journal article" date="2014" name="Int. J. Syst. Evol. Microbiol.">
        <title>Complete genome sequence of Corynebacterium casei LMG S-19264T (=DSM 44701T), isolated from a smear-ripened cheese.</title>
        <authorList>
            <consortium name="US DOE Joint Genome Institute (JGI-PGF)"/>
            <person name="Walter F."/>
            <person name="Albersmeier A."/>
            <person name="Kalinowski J."/>
            <person name="Ruckert C."/>
        </authorList>
    </citation>
    <scope>NUCLEOTIDE SEQUENCE</scope>
    <source>
        <strain evidence="9">KCTC 32020</strain>
    </source>
</reference>
<dbReference type="SUPFAM" id="SSF51569">
    <property type="entry name" value="Aldolase"/>
    <property type="match status" value="1"/>
</dbReference>
<comment type="caution">
    <text evidence="9">The sequence shown here is derived from an EMBL/GenBank/DDBJ whole genome shotgun (WGS) entry which is preliminary data.</text>
</comment>
<dbReference type="InterPro" id="IPR013785">
    <property type="entry name" value="Aldolase_TIM"/>
</dbReference>
<comment type="subunit">
    <text evidence="4">Homotrimer.</text>
</comment>
<dbReference type="PROSITE" id="PS00160">
    <property type="entry name" value="ALDOLASE_KDPG_KHG_2"/>
    <property type="match status" value="1"/>
</dbReference>